<evidence type="ECO:0000256" key="3">
    <source>
        <dbReference type="ARBA" id="ARBA00023274"/>
    </source>
</evidence>
<dbReference type="SUPFAM" id="SSF50104">
    <property type="entry name" value="Translation proteins SH3-like domain"/>
    <property type="match status" value="1"/>
</dbReference>
<dbReference type="GO" id="GO:0003735">
    <property type="term" value="F:structural constituent of ribosome"/>
    <property type="evidence" value="ECO:0007669"/>
    <property type="project" value="InterPro"/>
</dbReference>
<dbReference type="InterPro" id="IPR018259">
    <property type="entry name" value="Ribosomal_eL21_CS"/>
</dbReference>
<evidence type="ECO:0000313" key="5">
    <source>
        <dbReference type="Proteomes" id="UP000070089"/>
    </source>
</evidence>
<comment type="caution">
    <text evidence="4">The sequence shown here is derived from an EMBL/GenBank/DDBJ whole genome shotgun (WGS) entry which is preliminary data.</text>
</comment>
<keyword evidence="3" id="KW-0687">Ribonucleoprotein</keyword>
<keyword evidence="2 4" id="KW-0689">Ribosomal protein</keyword>
<dbReference type="Proteomes" id="UP000070089">
    <property type="component" value="Unassembled WGS sequence"/>
</dbReference>
<dbReference type="GO" id="GO:1990904">
    <property type="term" value="C:ribonucleoprotein complex"/>
    <property type="evidence" value="ECO:0007669"/>
    <property type="project" value="UniProtKB-KW"/>
</dbReference>
<accession>A0A132P0X4</accession>
<organism evidence="4 5">
    <name type="scientific">Giardia duodenalis assemblage B</name>
    <dbReference type="NCBI Taxonomy" id="1394984"/>
    <lineage>
        <taxon>Eukaryota</taxon>
        <taxon>Metamonada</taxon>
        <taxon>Diplomonadida</taxon>
        <taxon>Hexamitidae</taxon>
        <taxon>Giardiinae</taxon>
        <taxon>Giardia</taxon>
    </lineage>
</organism>
<dbReference type="PANTHER" id="PTHR20981">
    <property type="entry name" value="60S RIBOSOMAL PROTEIN L21"/>
    <property type="match status" value="1"/>
</dbReference>
<gene>
    <name evidence="4" type="ORF">QR46_0098</name>
</gene>
<sequence>MTHSQGYRCKTRYCFARKFRRHGMANLTTYNRVYRLGQYVNIKVNGAYHKGMPHRYYNGRTGTVFNIGPRALGVQIQKRVRGRIMLKRINVRLEHVHPSDCRKNHLERVAANDAARRLAKETGQPVPCLKRQNALPRTAHLVSIASAIDITPVKYDGVF</sequence>
<comment type="similarity">
    <text evidence="1">Belongs to the eukaryotic ribosomal protein eL21 family.</text>
</comment>
<proteinExistence type="inferred from homology"/>
<dbReference type="InterPro" id="IPR008991">
    <property type="entry name" value="Translation_prot_SH3-like_sf"/>
</dbReference>
<dbReference type="InterPro" id="IPR001147">
    <property type="entry name" value="Ribosomal_eL21"/>
</dbReference>
<dbReference type="PROSITE" id="PS01171">
    <property type="entry name" value="RIBOSOMAL_L21E"/>
    <property type="match status" value="1"/>
</dbReference>
<dbReference type="Gene3D" id="6.10.250.3260">
    <property type="match status" value="1"/>
</dbReference>
<dbReference type="FunFam" id="2.30.30.70:FF:000001">
    <property type="entry name" value="60S ribosomal protein L21"/>
    <property type="match status" value="1"/>
</dbReference>
<evidence type="ECO:0000313" key="4">
    <source>
        <dbReference type="EMBL" id="KWX15957.1"/>
    </source>
</evidence>
<evidence type="ECO:0000256" key="1">
    <source>
        <dbReference type="ARBA" id="ARBA00008427"/>
    </source>
</evidence>
<dbReference type="AlphaFoldDB" id="A0A132P0X4"/>
<dbReference type="OrthoDB" id="1539250at2759"/>
<dbReference type="Gene3D" id="2.30.30.70">
    <property type="entry name" value="Ribosomal protein L21"/>
    <property type="match status" value="1"/>
</dbReference>
<dbReference type="GO" id="GO:0005840">
    <property type="term" value="C:ribosome"/>
    <property type="evidence" value="ECO:0007669"/>
    <property type="project" value="UniProtKB-KW"/>
</dbReference>
<dbReference type="EMBL" id="JXTI01000001">
    <property type="protein sequence ID" value="KWX15957.1"/>
    <property type="molecule type" value="Genomic_DNA"/>
</dbReference>
<dbReference type="Pfam" id="PF01157">
    <property type="entry name" value="Ribosomal_L21e"/>
    <property type="match status" value="1"/>
</dbReference>
<name>A0A132P0X4_GIAIN</name>
<reference evidence="4 5" key="1">
    <citation type="journal article" date="2015" name="Mol. Biochem. Parasitol.">
        <title>Identification of polymorphic genes for use in assemblage B genotyping assays through comparative genomics of multiple assemblage B Giardia duodenalis isolates.</title>
        <authorList>
            <person name="Wielinga C."/>
            <person name="Thompson R.C."/>
            <person name="Monis P."/>
            <person name="Ryan U."/>
        </authorList>
    </citation>
    <scope>NUCLEOTIDE SEQUENCE [LARGE SCALE GENOMIC DNA]</scope>
    <source>
        <strain evidence="4 5">BAH15c1</strain>
    </source>
</reference>
<dbReference type="VEuPathDB" id="GiardiaDB:QR46_0098"/>
<dbReference type="InterPro" id="IPR036948">
    <property type="entry name" value="Ribosomal_eL21_sf"/>
</dbReference>
<dbReference type="GO" id="GO:0006412">
    <property type="term" value="P:translation"/>
    <property type="evidence" value="ECO:0007669"/>
    <property type="project" value="InterPro"/>
</dbReference>
<evidence type="ECO:0000256" key="2">
    <source>
        <dbReference type="ARBA" id="ARBA00022980"/>
    </source>
</evidence>
<protein>
    <submittedName>
        <fullName evidence="4">LSU ribosomal protein L21E</fullName>
    </submittedName>
</protein>